<evidence type="ECO:0000313" key="2">
    <source>
        <dbReference type="Proteomes" id="UP000814033"/>
    </source>
</evidence>
<accession>A0ACB8S3T7</accession>
<organism evidence="1 2">
    <name type="scientific">Auriscalpium vulgare</name>
    <dbReference type="NCBI Taxonomy" id="40419"/>
    <lineage>
        <taxon>Eukaryota</taxon>
        <taxon>Fungi</taxon>
        <taxon>Dikarya</taxon>
        <taxon>Basidiomycota</taxon>
        <taxon>Agaricomycotina</taxon>
        <taxon>Agaricomycetes</taxon>
        <taxon>Russulales</taxon>
        <taxon>Auriscalpiaceae</taxon>
        <taxon>Auriscalpium</taxon>
    </lineage>
</organism>
<reference evidence="1" key="1">
    <citation type="submission" date="2021-02" db="EMBL/GenBank/DDBJ databases">
        <authorList>
            <consortium name="DOE Joint Genome Institute"/>
            <person name="Ahrendt S."/>
            <person name="Looney B.P."/>
            <person name="Miyauchi S."/>
            <person name="Morin E."/>
            <person name="Drula E."/>
            <person name="Courty P.E."/>
            <person name="Chicoki N."/>
            <person name="Fauchery L."/>
            <person name="Kohler A."/>
            <person name="Kuo A."/>
            <person name="Labutti K."/>
            <person name="Pangilinan J."/>
            <person name="Lipzen A."/>
            <person name="Riley R."/>
            <person name="Andreopoulos W."/>
            <person name="He G."/>
            <person name="Johnson J."/>
            <person name="Barry K.W."/>
            <person name="Grigoriev I.V."/>
            <person name="Nagy L."/>
            <person name="Hibbett D."/>
            <person name="Henrissat B."/>
            <person name="Matheny P.B."/>
            <person name="Labbe J."/>
            <person name="Martin F."/>
        </authorList>
    </citation>
    <scope>NUCLEOTIDE SEQUENCE</scope>
    <source>
        <strain evidence="1">FP105234-sp</strain>
    </source>
</reference>
<comment type="caution">
    <text evidence="1">The sequence shown here is derived from an EMBL/GenBank/DDBJ whole genome shotgun (WGS) entry which is preliminary data.</text>
</comment>
<name>A0ACB8S3T7_9AGAM</name>
<protein>
    <submittedName>
        <fullName evidence="1">Uncharacterized protein</fullName>
    </submittedName>
</protein>
<evidence type="ECO:0000313" key="1">
    <source>
        <dbReference type="EMBL" id="KAI0050812.1"/>
    </source>
</evidence>
<reference evidence="1" key="2">
    <citation type="journal article" date="2022" name="New Phytol.">
        <title>Evolutionary transition to the ectomycorrhizal habit in the genomes of a hyperdiverse lineage of mushroom-forming fungi.</title>
        <authorList>
            <person name="Looney B."/>
            <person name="Miyauchi S."/>
            <person name="Morin E."/>
            <person name="Drula E."/>
            <person name="Courty P.E."/>
            <person name="Kohler A."/>
            <person name="Kuo A."/>
            <person name="LaButti K."/>
            <person name="Pangilinan J."/>
            <person name="Lipzen A."/>
            <person name="Riley R."/>
            <person name="Andreopoulos W."/>
            <person name="He G."/>
            <person name="Johnson J."/>
            <person name="Nolan M."/>
            <person name="Tritt A."/>
            <person name="Barry K.W."/>
            <person name="Grigoriev I.V."/>
            <person name="Nagy L.G."/>
            <person name="Hibbett D."/>
            <person name="Henrissat B."/>
            <person name="Matheny P.B."/>
            <person name="Labbe J."/>
            <person name="Martin F.M."/>
        </authorList>
    </citation>
    <scope>NUCLEOTIDE SEQUENCE</scope>
    <source>
        <strain evidence="1">FP105234-sp</strain>
    </source>
</reference>
<gene>
    <name evidence="1" type="ORF">FA95DRAFT_1555309</name>
</gene>
<sequence>MALPASRLNHAGPSHLYILAPTSTGPNVTPGPSPRAWLCLMLFLISVSVGGLPFVHSQSRCTEDTRAASSAQHQRCYSSLRFCAPGRTARASKSHSTYAHVSLWSVIAMACCAAPA</sequence>
<proteinExistence type="predicted"/>
<keyword evidence="2" id="KW-1185">Reference proteome</keyword>
<dbReference type="Proteomes" id="UP000814033">
    <property type="component" value="Unassembled WGS sequence"/>
</dbReference>
<dbReference type="EMBL" id="MU275858">
    <property type="protein sequence ID" value="KAI0050812.1"/>
    <property type="molecule type" value="Genomic_DNA"/>
</dbReference>